<evidence type="ECO:0000256" key="1">
    <source>
        <dbReference type="SAM" id="Phobius"/>
    </source>
</evidence>
<proteinExistence type="predicted"/>
<sequence length="67" mass="8000">MYTEYPRLLSFKSENNETIIDIENSIRNSLLDNNKDIQQTNTDHKLCYLYILIIIIVIYLILAYIFV</sequence>
<reference evidence="2" key="1">
    <citation type="journal article" date="2020" name="Nature">
        <title>Giant virus diversity and host interactions through global metagenomics.</title>
        <authorList>
            <person name="Schulz F."/>
            <person name="Roux S."/>
            <person name="Paez-Espino D."/>
            <person name="Jungbluth S."/>
            <person name="Walsh D.A."/>
            <person name="Denef V.J."/>
            <person name="McMahon K.D."/>
            <person name="Konstantinidis K.T."/>
            <person name="Eloe-Fadrosh E.A."/>
            <person name="Kyrpides N.C."/>
            <person name="Woyke T."/>
        </authorList>
    </citation>
    <scope>NUCLEOTIDE SEQUENCE</scope>
    <source>
        <strain evidence="2">GVMAG-M-3300023184-72</strain>
    </source>
</reference>
<dbReference type="AlphaFoldDB" id="A0A6C0IDI0"/>
<dbReference type="EMBL" id="MN740163">
    <property type="protein sequence ID" value="QHT91151.1"/>
    <property type="molecule type" value="Genomic_DNA"/>
</dbReference>
<protein>
    <submittedName>
        <fullName evidence="2">Uncharacterized protein</fullName>
    </submittedName>
</protein>
<accession>A0A6C0IDI0</accession>
<keyword evidence="1" id="KW-0812">Transmembrane</keyword>
<name>A0A6C0IDI0_9ZZZZ</name>
<feature type="transmembrane region" description="Helical" evidence="1">
    <location>
        <begin position="47"/>
        <end position="66"/>
    </location>
</feature>
<keyword evidence="1" id="KW-1133">Transmembrane helix</keyword>
<organism evidence="2">
    <name type="scientific">viral metagenome</name>
    <dbReference type="NCBI Taxonomy" id="1070528"/>
    <lineage>
        <taxon>unclassified sequences</taxon>
        <taxon>metagenomes</taxon>
        <taxon>organismal metagenomes</taxon>
    </lineage>
</organism>
<evidence type="ECO:0000313" key="2">
    <source>
        <dbReference type="EMBL" id="QHT91151.1"/>
    </source>
</evidence>
<keyword evidence="1" id="KW-0472">Membrane</keyword>